<keyword evidence="2" id="KW-0378">Hydrolase</keyword>
<dbReference type="EMBL" id="JADWOX010000011">
    <property type="protein sequence ID" value="MBI1685238.1"/>
    <property type="molecule type" value="Genomic_DNA"/>
</dbReference>
<dbReference type="SUPFAM" id="SSF53474">
    <property type="entry name" value="alpha/beta-Hydrolases"/>
    <property type="match status" value="1"/>
</dbReference>
<proteinExistence type="predicted"/>
<dbReference type="RefSeq" id="WP_198577138.1">
    <property type="nucleotide sequence ID" value="NZ_JADWOX010000011.1"/>
</dbReference>
<name>A0ABS0T044_9CAUL</name>
<evidence type="ECO:0000256" key="1">
    <source>
        <dbReference type="SAM" id="SignalP"/>
    </source>
</evidence>
<protein>
    <submittedName>
        <fullName evidence="2">Dienelactone hydrolase</fullName>
    </submittedName>
</protein>
<dbReference type="InterPro" id="IPR016986">
    <property type="entry name" value="UCP031982_abhydr"/>
</dbReference>
<dbReference type="PANTHER" id="PTHR22946">
    <property type="entry name" value="DIENELACTONE HYDROLASE DOMAIN-CONTAINING PROTEIN-RELATED"/>
    <property type="match status" value="1"/>
</dbReference>
<organism evidence="2 3">
    <name type="scientific">Caulobacter hibisci</name>
    <dbReference type="NCBI Taxonomy" id="2035993"/>
    <lineage>
        <taxon>Bacteria</taxon>
        <taxon>Pseudomonadati</taxon>
        <taxon>Pseudomonadota</taxon>
        <taxon>Alphaproteobacteria</taxon>
        <taxon>Caulobacterales</taxon>
        <taxon>Caulobacteraceae</taxon>
        <taxon>Caulobacter</taxon>
    </lineage>
</organism>
<dbReference type="InterPro" id="IPR029058">
    <property type="entry name" value="AB_hydrolase_fold"/>
</dbReference>
<dbReference type="InterPro" id="IPR050261">
    <property type="entry name" value="FrsA_esterase"/>
</dbReference>
<dbReference type="PIRSF" id="PIRSF031982">
    <property type="entry name" value="UCP031982_abhydr"/>
    <property type="match status" value="1"/>
</dbReference>
<reference evidence="2 3" key="1">
    <citation type="submission" date="2020-11" db="EMBL/GenBank/DDBJ databases">
        <title>genome sequence of strain KACC 18849.</title>
        <authorList>
            <person name="Gao J."/>
            <person name="Zhang X."/>
        </authorList>
    </citation>
    <scope>NUCLEOTIDE SEQUENCE [LARGE SCALE GENOMIC DNA]</scope>
    <source>
        <strain evidence="2 3">KACC 18849</strain>
    </source>
</reference>
<sequence>MSPLRLIPLLAALALAGAAHAAEPSPGPHIGFMRVTTPDPKDGAPIEVGIWYPTDTAETGPIGGMESLPVAPGAPVAGEHLPLVVMSHGNGGWFGGHYDTAAALVRKGFVVAALTHTGDNYRDQSRALEMTERPRQLSVLIGYMLDASPMHARIDAAKVGAFGFSSGGFTVLAAAGGEPSLATTFPGHCLKHPTNYDCRLSAGQPLPASALAPTWTHDARIKAVVSAAPALGFTFDRKGLKNLTQPLQLWKAADDEILPDPDYAEAVHRALPRPHDYRVVPGARHFDFLVPCGPQAAQRLPGPLCASAPGFDRAAFHADFNRQVATFFTTRLGVAEH</sequence>
<dbReference type="Proteomes" id="UP000639859">
    <property type="component" value="Unassembled WGS sequence"/>
</dbReference>
<evidence type="ECO:0000313" key="3">
    <source>
        <dbReference type="Proteomes" id="UP000639859"/>
    </source>
</evidence>
<comment type="caution">
    <text evidence="2">The sequence shown here is derived from an EMBL/GenBank/DDBJ whole genome shotgun (WGS) entry which is preliminary data.</text>
</comment>
<keyword evidence="3" id="KW-1185">Reference proteome</keyword>
<evidence type="ECO:0000313" key="2">
    <source>
        <dbReference type="EMBL" id="MBI1685238.1"/>
    </source>
</evidence>
<gene>
    <name evidence="2" type="ORF">I4Q42_16330</name>
</gene>
<keyword evidence="1" id="KW-0732">Signal</keyword>
<dbReference type="Gene3D" id="3.40.50.1820">
    <property type="entry name" value="alpha/beta hydrolase"/>
    <property type="match status" value="1"/>
</dbReference>
<accession>A0ABS0T044</accession>
<feature type="chain" id="PRO_5045523540" evidence="1">
    <location>
        <begin position="22"/>
        <end position="337"/>
    </location>
</feature>
<feature type="signal peptide" evidence="1">
    <location>
        <begin position="1"/>
        <end position="21"/>
    </location>
</feature>
<dbReference type="GO" id="GO:0016787">
    <property type="term" value="F:hydrolase activity"/>
    <property type="evidence" value="ECO:0007669"/>
    <property type="project" value="UniProtKB-KW"/>
</dbReference>